<dbReference type="AlphaFoldDB" id="A0AA38S242"/>
<proteinExistence type="predicted"/>
<accession>A0AA38S242</accession>
<protein>
    <submittedName>
        <fullName evidence="2">Uncharacterized protein</fullName>
    </submittedName>
</protein>
<evidence type="ECO:0000256" key="1">
    <source>
        <dbReference type="SAM" id="MobiDB-lite"/>
    </source>
</evidence>
<sequence>MAADAGYFPPMPRSHRSSISSGSDMVTPDMLEKTPAPAPQHRTATALAAVAATSHPTKTLDPLARQYPVPAGELNLDELLAREPRKWTLGHYLTTPTREVPPPVQDKERRAKELEAAKKELLEGWGSMQNLGARHR</sequence>
<organism evidence="2 3">
    <name type="scientific">Pleurostoma richardsiae</name>
    <dbReference type="NCBI Taxonomy" id="41990"/>
    <lineage>
        <taxon>Eukaryota</taxon>
        <taxon>Fungi</taxon>
        <taxon>Dikarya</taxon>
        <taxon>Ascomycota</taxon>
        <taxon>Pezizomycotina</taxon>
        <taxon>Sordariomycetes</taxon>
        <taxon>Sordariomycetidae</taxon>
        <taxon>Calosphaeriales</taxon>
        <taxon>Pleurostomataceae</taxon>
        <taxon>Pleurostoma</taxon>
    </lineage>
</organism>
<evidence type="ECO:0000313" key="3">
    <source>
        <dbReference type="Proteomes" id="UP001174694"/>
    </source>
</evidence>
<evidence type="ECO:0000313" key="2">
    <source>
        <dbReference type="EMBL" id="KAJ9154880.1"/>
    </source>
</evidence>
<feature type="region of interest" description="Disordered" evidence="1">
    <location>
        <begin position="1"/>
        <end position="41"/>
    </location>
</feature>
<dbReference type="EMBL" id="JANBVO010000004">
    <property type="protein sequence ID" value="KAJ9154880.1"/>
    <property type="molecule type" value="Genomic_DNA"/>
</dbReference>
<reference evidence="2" key="1">
    <citation type="submission" date="2022-07" db="EMBL/GenBank/DDBJ databases">
        <title>Fungi with potential for degradation of polypropylene.</title>
        <authorList>
            <person name="Gostincar C."/>
        </authorList>
    </citation>
    <scope>NUCLEOTIDE SEQUENCE</scope>
    <source>
        <strain evidence="2">EXF-13308</strain>
    </source>
</reference>
<gene>
    <name evidence="2" type="ORF">NKR23_g2357</name>
</gene>
<comment type="caution">
    <text evidence="2">The sequence shown here is derived from an EMBL/GenBank/DDBJ whole genome shotgun (WGS) entry which is preliminary data.</text>
</comment>
<name>A0AA38S242_9PEZI</name>
<keyword evidence="3" id="KW-1185">Reference proteome</keyword>
<dbReference type="Proteomes" id="UP001174694">
    <property type="component" value="Unassembled WGS sequence"/>
</dbReference>